<sequence length="48" mass="5287">PNVDDPRLLSPMPMVRRRVRPALCFESLPDKSGQTADPVEHINSGTSV</sequence>
<name>A0A392SMN9_9FABA</name>
<reference evidence="2 3" key="1">
    <citation type="journal article" date="2018" name="Front. Plant Sci.">
        <title>Red Clover (Trifolium pratense) and Zigzag Clover (T. medium) - A Picture of Genomic Similarities and Differences.</title>
        <authorList>
            <person name="Dluhosova J."/>
            <person name="Istvanek J."/>
            <person name="Nedelnik J."/>
            <person name="Repkova J."/>
        </authorList>
    </citation>
    <scope>NUCLEOTIDE SEQUENCE [LARGE SCALE GENOMIC DNA]</scope>
    <source>
        <strain evidence="3">cv. 10/8</strain>
        <tissue evidence="2">Leaf</tissue>
    </source>
</reference>
<keyword evidence="3" id="KW-1185">Reference proteome</keyword>
<accession>A0A392SMN9</accession>
<evidence type="ECO:0000313" key="2">
    <source>
        <dbReference type="EMBL" id="MCI49672.1"/>
    </source>
</evidence>
<feature type="region of interest" description="Disordered" evidence="1">
    <location>
        <begin position="28"/>
        <end position="48"/>
    </location>
</feature>
<dbReference type="Proteomes" id="UP000265520">
    <property type="component" value="Unassembled WGS sequence"/>
</dbReference>
<comment type="caution">
    <text evidence="2">The sequence shown here is derived from an EMBL/GenBank/DDBJ whole genome shotgun (WGS) entry which is preliminary data.</text>
</comment>
<dbReference type="AlphaFoldDB" id="A0A392SMN9"/>
<evidence type="ECO:0000313" key="3">
    <source>
        <dbReference type="Proteomes" id="UP000265520"/>
    </source>
</evidence>
<protein>
    <submittedName>
        <fullName evidence="2">Uncharacterized protein</fullName>
    </submittedName>
</protein>
<organism evidence="2 3">
    <name type="scientific">Trifolium medium</name>
    <dbReference type="NCBI Taxonomy" id="97028"/>
    <lineage>
        <taxon>Eukaryota</taxon>
        <taxon>Viridiplantae</taxon>
        <taxon>Streptophyta</taxon>
        <taxon>Embryophyta</taxon>
        <taxon>Tracheophyta</taxon>
        <taxon>Spermatophyta</taxon>
        <taxon>Magnoliopsida</taxon>
        <taxon>eudicotyledons</taxon>
        <taxon>Gunneridae</taxon>
        <taxon>Pentapetalae</taxon>
        <taxon>rosids</taxon>
        <taxon>fabids</taxon>
        <taxon>Fabales</taxon>
        <taxon>Fabaceae</taxon>
        <taxon>Papilionoideae</taxon>
        <taxon>50 kb inversion clade</taxon>
        <taxon>NPAAA clade</taxon>
        <taxon>Hologalegina</taxon>
        <taxon>IRL clade</taxon>
        <taxon>Trifolieae</taxon>
        <taxon>Trifolium</taxon>
    </lineage>
</organism>
<dbReference type="EMBL" id="LXQA010404759">
    <property type="protein sequence ID" value="MCI49672.1"/>
    <property type="molecule type" value="Genomic_DNA"/>
</dbReference>
<evidence type="ECO:0000256" key="1">
    <source>
        <dbReference type="SAM" id="MobiDB-lite"/>
    </source>
</evidence>
<proteinExistence type="predicted"/>
<feature type="non-terminal residue" evidence="2">
    <location>
        <position position="1"/>
    </location>
</feature>